<accession>A0AAD6UMW8</accession>
<dbReference type="AlphaFoldDB" id="A0AAD6UMW8"/>
<evidence type="ECO:0000313" key="2">
    <source>
        <dbReference type="EMBL" id="KAJ7189938.1"/>
    </source>
</evidence>
<dbReference type="PANTHER" id="PTHR47642:SF5">
    <property type="entry name" value="ATP-DEPENDENT DNA HELICASE"/>
    <property type="match status" value="1"/>
</dbReference>
<sequence length="167" mass="18630">MTDPLSNTFSSTNETPDIRQDVPALEPEPDIDIEAHVRKWTLNTEQAQAFRIIAYHSLATRPEQLRMLLAGPGGTGKSRVIDALRDFFTLRGQSRRLRLAAFTGVTARNIKGMTLHSALCLNQRSNGTSQTRTRKDLTAMWEGVDYLFIDEVSMVGCPLLLQVSQAL</sequence>
<dbReference type="PANTHER" id="PTHR47642">
    <property type="entry name" value="ATP-DEPENDENT DNA HELICASE"/>
    <property type="match status" value="1"/>
</dbReference>
<feature type="compositionally biased region" description="Polar residues" evidence="1">
    <location>
        <begin position="1"/>
        <end position="15"/>
    </location>
</feature>
<proteinExistence type="predicted"/>
<dbReference type="Proteomes" id="UP001219525">
    <property type="component" value="Unassembled WGS sequence"/>
</dbReference>
<feature type="region of interest" description="Disordered" evidence="1">
    <location>
        <begin position="1"/>
        <end position="23"/>
    </location>
</feature>
<feature type="non-terminal residue" evidence="2">
    <location>
        <position position="167"/>
    </location>
</feature>
<keyword evidence="3" id="KW-1185">Reference proteome</keyword>
<evidence type="ECO:0000313" key="3">
    <source>
        <dbReference type="Proteomes" id="UP001219525"/>
    </source>
</evidence>
<dbReference type="SUPFAM" id="SSF52540">
    <property type="entry name" value="P-loop containing nucleoside triphosphate hydrolases"/>
    <property type="match status" value="1"/>
</dbReference>
<dbReference type="Pfam" id="PF13245">
    <property type="entry name" value="AAA_19"/>
    <property type="match status" value="1"/>
</dbReference>
<evidence type="ECO:0000256" key="1">
    <source>
        <dbReference type="SAM" id="MobiDB-lite"/>
    </source>
</evidence>
<evidence type="ECO:0008006" key="4">
    <source>
        <dbReference type="Google" id="ProtNLM"/>
    </source>
</evidence>
<organism evidence="2 3">
    <name type="scientific">Mycena pura</name>
    <dbReference type="NCBI Taxonomy" id="153505"/>
    <lineage>
        <taxon>Eukaryota</taxon>
        <taxon>Fungi</taxon>
        <taxon>Dikarya</taxon>
        <taxon>Basidiomycota</taxon>
        <taxon>Agaricomycotina</taxon>
        <taxon>Agaricomycetes</taxon>
        <taxon>Agaricomycetidae</taxon>
        <taxon>Agaricales</taxon>
        <taxon>Marasmiineae</taxon>
        <taxon>Mycenaceae</taxon>
        <taxon>Mycena</taxon>
    </lineage>
</organism>
<comment type="caution">
    <text evidence="2">The sequence shown here is derived from an EMBL/GenBank/DDBJ whole genome shotgun (WGS) entry which is preliminary data.</text>
</comment>
<dbReference type="Gene3D" id="3.40.50.300">
    <property type="entry name" value="P-loop containing nucleotide triphosphate hydrolases"/>
    <property type="match status" value="1"/>
</dbReference>
<gene>
    <name evidence="2" type="ORF">GGX14DRAFT_382702</name>
</gene>
<protein>
    <recommendedName>
        <fullName evidence="4">ATP-dependent DNA helicase</fullName>
    </recommendedName>
</protein>
<name>A0AAD6UMW8_9AGAR</name>
<dbReference type="EMBL" id="JARJCW010000161">
    <property type="protein sequence ID" value="KAJ7189938.1"/>
    <property type="molecule type" value="Genomic_DNA"/>
</dbReference>
<dbReference type="InterPro" id="IPR027417">
    <property type="entry name" value="P-loop_NTPase"/>
</dbReference>
<reference evidence="2" key="1">
    <citation type="submission" date="2023-03" db="EMBL/GenBank/DDBJ databases">
        <title>Massive genome expansion in bonnet fungi (Mycena s.s.) driven by repeated elements and novel gene families across ecological guilds.</title>
        <authorList>
            <consortium name="Lawrence Berkeley National Laboratory"/>
            <person name="Harder C.B."/>
            <person name="Miyauchi S."/>
            <person name="Viragh M."/>
            <person name="Kuo A."/>
            <person name="Thoen E."/>
            <person name="Andreopoulos B."/>
            <person name="Lu D."/>
            <person name="Skrede I."/>
            <person name="Drula E."/>
            <person name="Henrissat B."/>
            <person name="Morin E."/>
            <person name="Kohler A."/>
            <person name="Barry K."/>
            <person name="LaButti K."/>
            <person name="Morin E."/>
            <person name="Salamov A."/>
            <person name="Lipzen A."/>
            <person name="Mereny Z."/>
            <person name="Hegedus B."/>
            <person name="Baldrian P."/>
            <person name="Stursova M."/>
            <person name="Weitz H."/>
            <person name="Taylor A."/>
            <person name="Grigoriev I.V."/>
            <person name="Nagy L.G."/>
            <person name="Martin F."/>
            <person name="Kauserud H."/>
        </authorList>
    </citation>
    <scope>NUCLEOTIDE SEQUENCE</scope>
    <source>
        <strain evidence="2">9144</strain>
    </source>
</reference>
<dbReference type="InterPro" id="IPR051055">
    <property type="entry name" value="PIF1_helicase"/>
</dbReference>